<evidence type="ECO:0000256" key="10">
    <source>
        <dbReference type="RuleBase" id="RU000304"/>
    </source>
</evidence>
<dbReference type="GO" id="GO:0005524">
    <property type="term" value="F:ATP binding"/>
    <property type="evidence" value="ECO:0007669"/>
    <property type="project" value="UniProtKB-UniRule"/>
</dbReference>
<dbReference type="SMART" id="SM00220">
    <property type="entry name" value="S_TKc"/>
    <property type="match status" value="1"/>
</dbReference>
<comment type="catalytic activity">
    <reaction evidence="8">
        <text>L-seryl-[protein] + ATP = O-phospho-L-seryl-[protein] + ADP + H(+)</text>
        <dbReference type="Rhea" id="RHEA:17989"/>
        <dbReference type="Rhea" id="RHEA-COMP:9863"/>
        <dbReference type="Rhea" id="RHEA-COMP:11604"/>
        <dbReference type="ChEBI" id="CHEBI:15378"/>
        <dbReference type="ChEBI" id="CHEBI:29999"/>
        <dbReference type="ChEBI" id="CHEBI:30616"/>
        <dbReference type="ChEBI" id="CHEBI:83421"/>
        <dbReference type="ChEBI" id="CHEBI:456216"/>
        <dbReference type="EC" id="2.7.11.1"/>
    </reaction>
</comment>
<dbReference type="GO" id="GO:0004674">
    <property type="term" value="F:protein serine/threonine kinase activity"/>
    <property type="evidence" value="ECO:0007669"/>
    <property type="project" value="UniProtKB-KW"/>
</dbReference>
<keyword evidence="3" id="KW-0808">Transferase</keyword>
<keyword evidence="2 10" id="KW-0723">Serine/threonine-protein kinase</keyword>
<dbReference type="InterPro" id="IPR008271">
    <property type="entry name" value="Ser/Thr_kinase_AS"/>
</dbReference>
<comment type="caution">
    <text evidence="13">The sequence shown here is derived from an EMBL/GenBank/DDBJ whole genome shotgun (WGS) entry which is preliminary data.</text>
</comment>
<feature type="domain" description="Protein kinase" evidence="12">
    <location>
        <begin position="65"/>
        <end position="419"/>
    </location>
</feature>
<dbReference type="PROSITE" id="PS00108">
    <property type="entry name" value="PROTEIN_KINASE_ST"/>
    <property type="match status" value="1"/>
</dbReference>
<comment type="similarity">
    <text evidence="10">Belongs to the protein kinase superfamily.</text>
</comment>
<dbReference type="InterPro" id="IPR017441">
    <property type="entry name" value="Protein_kinase_ATP_BS"/>
</dbReference>
<dbReference type="GO" id="GO:0050684">
    <property type="term" value="P:regulation of mRNA processing"/>
    <property type="evidence" value="ECO:0007669"/>
    <property type="project" value="TreeGrafter"/>
</dbReference>
<evidence type="ECO:0000313" key="14">
    <source>
        <dbReference type="Proteomes" id="UP000317257"/>
    </source>
</evidence>
<keyword evidence="5" id="KW-0418">Kinase</keyword>
<dbReference type="AlphaFoldDB" id="A0A5C6FY65"/>
<dbReference type="PROSITE" id="PS50011">
    <property type="entry name" value="PROTEIN_KINASE_DOM"/>
    <property type="match status" value="1"/>
</dbReference>
<evidence type="ECO:0000256" key="3">
    <source>
        <dbReference type="ARBA" id="ARBA00022679"/>
    </source>
</evidence>
<evidence type="ECO:0000256" key="2">
    <source>
        <dbReference type="ARBA" id="ARBA00022527"/>
    </source>
</evidence>
<sequence>MCSFKHFKVRPLMYLYHSPWPPSPAVAPRLDSSSTATIEEEKTPYYDTRHFYPARLGEILHDGRYQIATKLGHGSSSTVWLARDLHRWRWSNEKYVAIKISSNSQQSHQTAVRNELSILQHISQQSTTHVGHHFVRRLLDSFTIDGKGGIRHQCLVLPPLREPLWLYCRRWVGGVIPPEVLKVMIQMMLEGLDYLHTECQIIHTDLKSDNIMIKVEDPIILERDARDEYNNPLPQKVTDERTIYLARNNYGELVKPTAAVQITDFDLAVSGMTKHTGPIQVESYRAPEVILNAGYTYSADIWNLGVMLWDLLEGKRLFNPKNLHTSEYDDMLHLAQITALLGPAPEHMLAAGQRSSMFYKPDGTLHDPGLVPKDFSFESAIKELTGEEKSGFIEFAKRMIKWNPSERSTAKELLEDPWLSQDLPQEAE</sequence>
<dbReference type="InterPro" id="IPR011009">
    <property type="entry name" value="Kinase-like_dom_sf"/>
</dbReference>
<keyword evidence="4 9" id="KW-0547">Nucleotide-binding</keyword>
<evidence type="ECO:0000256" key="8">
    <source>
        <dbReference type="ARBA" id="ARBA00048679"/>
    </source>
</evidence>
<dbReference type="EMBL" id="SBHS01000078">
    <property type="protein sequence ID" value="TWU70510.1"/>
    <property type="molecule type" value="Genomic_DNA"/>
</dbReference>
<gene>
    <name evidence="13" type="ORF">ED733_000831</name>
</gene>
<evidence type="ECO:0000256" key="9">
    <source>
        <dbReference type="PROSITE-ProRule" id="PRU10141"/>
    </source>
</evidence>
<protein>
    <recommendedName>
        <fullName evidence="1">non-specific serine/threonine protein kinase</fullName>
        <ecNumber evidence="1">2.7.11.1</ecNumber>
    </recommendedName>
</protein>
<proteinExistence type="inferred from homology"/>
<dbReference type="GO" id="GO:0000245">
    <property type="term" value="P:spliceosomal complex assembly"/>
    <property type="evidence" value="ECO:0007669"/>
    <property type="project" value="TreeGrafter"/>
</dbReference>
<dbReference type="SUPFAM" id="SSF56112">
    <property type="entry name" value="Protein kinase-like (PK-like)"/>
    <property type="match status" value="1"/>
</dbReference>
<dbReference type="PANTHER" id="PTHR47634">
    <property type="entry name" value="PROTEIN KINASE DOMAIN-CONTAINING PROTEIN-RELATED"/>
    <property type="match status" value="1"/>
</dbReference>
<evidence type="ECO:0000256" key="5">
    <source>
        <dbReference type="ARBA" id="ARBA00022777"/>
    </source>
</evidence>
<name>A0A5C6FY65_METRR</name>
<evidence type="ECO:0000313" key="13">
    <source>
        <dbReference type="EMBL" id="TWU70510.1"/>
    </source>
</evidence>
<reference evidence="14" key="1">
    <citation type="submission" date="2018-12" db="EMBL/GenBank/DDBJ databases">
        <title>The complete genome of Metarhizium rileyi, a key fungal pathogen of Lepidoptera.</title>
        <authorList>
            <person name="Binneck E."/>
            <person name="Lastra C.C.L."/>
            <person name="Sosa-Gomez D.R."/>
        </authorList>
    </citation>
    <scope>NUCLEOTIDE SEQUENCE [LARGE SCALE GENOMIC DNA]</scope>
    <source>
        <strain evidence="14">Cep018-CH2</strain>
    </source>
</reference>
<dbReference type="Gene3D" id="1.10.510.10">
    <property type="entry name" value="Transferase(Phosphotransferase) domain 1"/>
    <property type="match status" value="1"/>
</dbReference>
<dbReference type="EC" id="2.7.11.1" evidence="1"/>
<dbReference type="Gene3D" id="3.30.200.20">
    <property type="entry name" value="Phosphorylase Kinase, domain 1"/>
    <property type="match status" value="1"/>
</dbReference>
<feature type="binding site" evidence="9">
    <location>
        <position position="99"/>
    </location>
    <ligand>
        <name>ATP</name>
        <dbReference type="ChEBI" id="CHEBI:30616"/>
    </ligand>
</feature>
<dbReference type="Pfam" id="PF00069">
    <property type="entry name" value="Pkinase"/>
    <property type="match status" value="1"/>
</dbReference>
<dbReference type="PANTHER" id="PTHR47634:SF9">
    <property type="entry name" value="PROTEIN KINASE DOMAIN-CONTAINING PROTEIN-RELATED"/>
    <property type="match status" value="1"/>
</dbReference>
<dbReference type="InterPro" id="IPR000719">
    <property type="entry name" value="Prot_kinase_dom"/>
</dbReference>
<dbReference type="InterPro" id="IPR051334">
    <property type="entry name" value="SRPK"/>
</dbReference>
<evidence type="ECO:0000259" key="12">
    <source>
        <dbReference type="PROSITE" id="PS50011"/>
    </source>
</evidence>
<evidence type="ECO:0000256" key="6">
    <source>
        <dbReference type="ARBA" id="ARBA00022840"/>
    </source>
</evidence>
<evidence type="ECO:0000256" key="7">
    <source>
        <dbReference type="ARBA" id="ARBA00047899"/>
    </source>
</evidence>
<accession>A0A5C6FY65</accession>
<dbReference type="Proteomes" id="UP000317257">
    <property type="component" value="Unassembled WGS sequence"/>
</dbReference>
<feature type="region of interest" description="Disordered" evidence="11">
    <location>
        <begin position="408"/>
        <end position="428"/>
    </location>
</feature>
<organism evidence="13 14">
    <name type="scientific">Metarhizium rileyi (strain RCEF 4871)</name>
    <name type="common">Nomuraea rileyi</name>
    <dbReference type="NCBI Taxonomy" id="1649241"/>
    <lineage>
        <taxon>Eukaryota</taxon>
        <taxon>Fungi</taxon>
        <taxon>Dikarya</taxon>
        <taxon>Ascomycota</taxon>
        <taxon>Pezizomycotina</taxon>
        <taxon>Sordariomycetes</taxon>
        <taxon>Hypocreomycetidae</taxon>
        <taxon>Hypocreales</taxon>
        <taxon>Clavicipitaceae</taxon>
        <taxon>Metarhizium</taxon>
    </lineage>
</organism>
<evidence type="ECO:0000256" key="11">
    <source>
        <dbReference type="SAM" id="MobiDB-lite"/>
    </source>
</evidence>
<dbReference type="PROSITE" id="PS00107">
    <property type="entry name" value="PROTEIN_KINASE_ATP"/>
    <property type="match status" value="1"/>
</dbReference>
<keyword evidence="6 9" id="KW-0067">ATP-binding</keyword>
<evidence type="ECO:0000256" key="4">
    <source>
        <dbReference type="ARBA" id="ARBA00022741"/>
    </source>
</evidence>
<comment type="catalytic activity">
    <reaction evidence="7">
        <text>L-threonyl-[protein] + ATP = O-phospho-L-threonyl-[protein] + ADP + H(+)</text>
        <dbReference type="Rhea" id="RHEA:46608"/>
        <dbReference type="Rhea" id="RHEA-COMP:11060"/>
        <dbReference type="Rhea" id="RHEA-COMP:11605"/>
        <dbReference type="ChEBI" id="CHEBI:15378"/>
        <dbReference type="ChEBI" id="CHEBI:30013"/>
        <dbReference type="ChEBI" id="CHEBI:30616"/>
        <dbReference type="ChEBI" id="CHEBI:61977"/>
        <dbReference type="ChEBI" id="CHEBI:456216"/>
        <dbReference type="EC" id="2.7.11.1"/>
    </reaction>
</comment>
<evidence type="ECO:0000256" key="1">
    <source>
        <dbReference type="ARBA" id="ARBA00012513"/>
    </source>
</evidence>